<protein>
    <submittedName>
        <fullName evidence="1">Uncharacterized protein</fullName>
    </submittedName>
</protein>
<dbReference type="Proteomes" id="UP000244338">
    <property type="component" value="Unassembled WGS sequence"/>
</dbReference>
<dbReference type="AlphaFoldDB" id="A0A2R6Y2Q5"/>
<evidence type="ECO:0000313" key="1">
    <source>
        <dbReference type="EMBL" id="PTQ56970.1"/>
    </source>
</evidence>
<sequence>MALDDFTFIANLFDRWANFHPERLLSSTDDPSQKALHIQRAVRLRRPLMDEILS</sequence>
<gene>
    <name evidence="1" type="ORF">BSOLF_2372</name>
</gene>
<dbReference type="EMBL" id="PEBX01000015">
    <property type="protein sequence ID" value="PTQ56970.1"/>
    <property type="molecule type" value="Genomic_DNA"/>
</dbReference>
<proteinExistence type="predicted"/>
<name>A0A2R6Y2Q5_9BACL</name>
<accession>A0A2R6Y2Q5</accession>
<reference evidence="2" key="1">
    <citation type="journal article" date="2018" name="Sci. Rep.">
        <title>Lignite coal burning seam in the remote Altai Mountains harbors a hydrogen-driven thermophilic microbial community.</title>
        <authorList>
            <person name="Kadnikov V.V."/>
            <person name="Mardanov A.V."/>
            <person name="Ivasenko D.A."/>
            <person name="Antsiferov D.V."/>
            <person name="Beletsky A.V."/>
            <person name="Karnachuk O.V."/>
            <person name="Ravin N.V."/>
        </authorList>
    </citation>
    <scope>NUCLEOTIDE SEQUENCE [LARGE SCALE GENOMIC DNA]</scope>
</reference>
<evidence type="ECO:0000313" key="2">
    <source>
        <dbReference type="Proteomes" id="UP000244338"/>
    </source>
</evidence>
<comment type="caution">
    <text evidence="1">The sequence shown here is derived from an EMBL/GenBank/DDBJ whole genome shotgun (WGS) entry which is preliminary data.</text>
</comment>
<organism evidence="1 2">
    <name type="scientific">Candidatus Carbonibacillus altaicus</name>
    <dbReference type="NCBI Taxonomy" id="2163959"/>
    <lineage>
        <taxon>Bacteria</taxon>
        <taxon>Bacillati</taxon>
        <taxon>Bacillota</taxon>
        <taxon>Bacilli</taxon>
        <taxon>Bacillales</taxon>
        <taxon>Candidatus Carbonibacillus</taxon>
    </lineage>
</organism>